<feature type="region of interest" description="Disordered" evidence="1">
    <location>
        <begin position="561"/>
        <end position="599"/>
    </location>
</feature>
<dbReference type="Proteomes" id="UP001152759">
    <property type="component" value="Chromosome 10"/>
</dbReference>
<feature type="region of interest" description="Disordered" evidence="1">
    <location>
        <begin position="1"/>
        <end position="105"/>
    </location>
</feature>
<evidence type="ECO:0000313" key="2">
    <source>
        <dbReference type="EMBL" id="CAH0382889.1"/>
    </source>
</evidence>
<proteinExistence type="predicted"/>
<sequence>MEMTWTTTNHQAALLEAQQASEPPTTSPPLEQDPELNAASRDEGNAGSGSSSSSLREEGDNVSVAENPSDSAPAISQLPEDDEDSTGEPVFSDPGSDAEDAVDPDVDGETRAAAILGMEEVFSRENVTSNPPSGSGVPTPPQQASDSYSRIVSHSSDDEIFLNVNESASSQMETSRCVFVAPPASNLRTPLLIRDVRGTATLSRSIFNHSYEKWAIVEAEVLRLTPLGRRWACMLISVEISTRKRVFRVIERKDRFFADIISDIPRNRFYAYYECITTAVKSVKLYFDVEWSATEVTFKDMAFASVTLLMQCWNDYIKELCPSLVHEVADFEYLESHNAPVESTIVEGGCKISFHIISLKKVYFLNMPAIRKCVTGFYTQLESRRGSDTSGTISKALFPNGKCILDISVYKSRQNFRLPLCSKVQEPHRIMRFVSGNPSPIRCIKALCHPTSRTPSDVSISECAIDQWRIPCFRPPRPTVNEQPAAPTIVDPRGGRGNVGVCAPTVQSSSHVEGLMWERVKGACGDAGAPLAPSIGMRLEPFSGREMEHLIDDRHRVIDSAPMHSFDPTTSTGRSSRFINPPEANTSNDASMPPRNKRENRPVYTCVEVSPIGNDADLTAAVFTCVDRNLIYKDRTTPEASQMKQKTKSPGGSMVAKLELKGIDGRAPPGVEPAA</sequence>
<feature type="compositionally biased region" description="Low complexity" evidence="1">
    <location>
        <begin position="11"/>
        <end position="20"/>
    </location>
</feature>
<feature type="region of interest" description="Disordered" evidence="1">
    <location>
        <begin position="125"/>
        <end position="150"/>
    </location>
</feature>
<gene>
    <name evidence="2" type="ORF">BEMITA_LOCUS2384</name>
</gene>
<protein>
    <submittedName>
        <fullName evidence="2">Uncharacterized protein</fullName>
    </submittedName>
</protein>
<feature type="compositionally biased region" description="Polar residues" evidence="1">
    <location>
        <begin position="1"/>
        <end position="10"/>
    </location>
</feature>
<reference evidence="2" key="1">
    <citation type="submission" date="2021-12" db="EMBL/GenBank/DDBJ databases">
        <authorList>
            <person name="King R."/>
        </authorList>
    </citation>
    <scope>NUCLEOTIDE SEQUENCE</scope>
</reference>
<organism evidence="2 3">
    <name type="scientific">Bemisia tabaci</name>
    <name type="common">Sweetpotato whitefly</name>
    <name type="synonym">Aleurodes tabaci</name>
    <dbReference type="NCBI Taxonomy" id="7038"/>
    <lineage>
        <taxon>Eukaryota</taxon>
        <taxon>Metazoa</taxon>
        <taxon>Ecdysozoa</taxon>
        <taxon>Arthropoda</taxon>
        <taxon>Hexapoda</taxon>
        <taxon>Insecta</taxon>
        <taxon>Pterygota</taxon>
        <taxon>Neoptera</taxon>
        <taxon>Paraneoptera</taxon>
        <taxon>Hemiptera</taxon>
        <taxon>Sternorrhyncha</taxon>
        <taxon>Aleyrodoidea</taxon>
        <taxon>Aleyrodidae</taxon>
        <taxon>Aleyrodinae</taxon>
        <taxon>Bemisia</taxon>
    </lineage>
</organism>
<feature type="compositionally biased region" description="Acidic residues" evidence="1">
    <location>
        <begin position="96"/>
        <end position="105"/>
    </location>
</feature>
<keyword evidence="3" id="KW-1185">Reference proteome</keyword>
<evidence type="ECO:0000256" key="1">
    <source>
        <dbReference type="SAM" id="MobiDB-lite"/>
    </source>
</evidence>
<evidence type="ECO:0000313" key="3">
    <source>
        <dbReference type="Proteomes" id="UP001152759"/>
    </source>
</evidence>
<dbReference type="EMBL" id="OU963871">
    <property type="protein sequence ID" value="CAH0382889.1"/>
    <property type="molecule type" value="Genomic_DNA"/>
</dbReference>
<feature type="compositionally biased region" description="Polar residues" evidence="1">
    <location>
        <begin position="567"/>
        <end position="590"/>
    </location>
</feature>
<name>A0A9P0EZ41_BEMTA</name>
<dbReference type="AlphaFoldDB" id="A0A9P0EZ41"/>
<accession>A0A9P0EZ41</accession>